<comment type="caution">
    <text evidence="1">The sequence shown here is derived from an EMBL/GenBank/DDBJ whole genome shotgun (WGS) entry which is preliminary data.</text>
</comment>
<dbReference type="EMBL" id="ASRX01000037">
    <property type="protein sequence ID" value="EYF04226.1"/>
    <property type="molecule type" value="Genomic_DNA"/>
</dbReference>
<organism evidence="1 2">
    <name type="scientific">Chondromyces apiculatus DSM 436</name>
    <dbReference type="NCBI Taxonomy" id="1192034"/>
    <lineage>
        <taxon>Bacteria</taxon>
        <taxon>Pseudomonadati</taxon>
        <taxon>Myxococcota</taxon>
        <taxon>Polyangia</taxon>
        <taxon>Polyangiales</taxon>
        <taxon>Polyangiaceae</taxon>
        <taxon>Chondromyces</taxon>
    </lineage>
</organism>
<dbReference type="RefSeq" id="WP_044244560.1">
    <property type="nucleotide sequence ID" value="NZ_ASRX01000037.1"/>
</dbReference>
<evidence type="ECO:0000313" key="1">
    <source>
        <dbReference type="EMBL" id="EYF04226.1"/>
    </source>
</evidence>
<sequence>MSALKRATARDLGAALAVVILLGGAAALRPVLRAMDERPSSEECVELLDRYVEHVAHAAVADQPRFVVAIAERRAAARAVVEERGFPRCEAELTRDEVRCGLQASNADELERCLP</sequence>
<dbReference type="OrthoDB" id="5519129at2"/>
<dbReference type="AlphaFoldDB" id="A0A017T6M3"/>
<protein>
    <submittedName>
        <fullName evidence="1">Uncharacterized protein</fullName>
    </submittedName>
</protein>
<name>A0A017T6M3_9BACT</name>
<gene>
    <name evidence="1" type="ORF">CAP_4703</name>
</gene>
<dbReference type="Proteomes" id="UP000019678">
    <property type="component" value="Unassembled WGS sequence"/>
</dbReference>
<reference evidence="1 2" key="1">
    <citation type="submission" date="2013-05" db="EMBL/GenBank/DDBJ databases">
        <title>Genome assembly of Chondromyces apiculatus DSM 436.</title>
        <authorList>
            <person name="Sharma G."/>
            <person name="Khatri I."/>
            <person name="Kaur C."/>
            <person name="Mayilraj S."/>
            <person name="Subramanian S."/>
        </authorList>
    </citation>
    <scope>NUCLEOTIDE SEQUENCE [LARGE SCALE GENOMIC DNA]</scope>
    <source>
        <strain evidence="1 2">DSM 436</strain>
    </source>
</reference>
<proteinExistence type="predicted"/>
<accession>A0A017T6M3</accession>
<evidence type="ECO:0000313" key="2">
    <source>
        <dbReference type="Proteomes" id="UP000019678"/>
    </source>
</evidence>
<dbReference type="STRING" id="1192034.CAP_4703"/>
<keyword evidence="2" id="KW-1185">Reference proteome</keyword>